<accession>A0ABT2R0Y0</accession>
<dbReference type="Pfam" id="PF00534">
    <property type="entry name" value="Glycos_transf_1"/>
    <property type="match status" value="2"/>
</dbReference>
<dbReference type="PANTHER" id="PTHR46401:SF9">
    <property type="entry name" value="MANNOSYLTRANSFERASE A"/>
    <property type="match status" value="1"/>
</dbReference>
<evidence type="ECO:0000313" key="2">
    <source>
        <dbReference type="EMBL" id="MCU5783442.1"/>
    </source>
</evidence>
<feature type="domain" description="Glycosyl transferase family 1" evidence="1">
    <location>
        <begin position="460"/>
        <end position="606"/>
    </location>
</feature>
<comment type="caution">
    <text evidence="2">The sequence shown here is derived from an EMBL/GenBank/DDBJ whole genome shotgun (WGS) entry which is preliminary data.</text>
</comment>
<keyword evidence="3" id="KW-1185">Reference proteome</keyword>
<name>A0ABT2R0Y0_9GAMM</name>
<gene>
    <name evidence="2" type="ORF">MA04_02742</name>
</gene>
<dbReference type="Proteomes" id="UP001064106">
    <property type="component" value="Unassembled WGS sequence"/>
</dbReference>
<sequence length="633" mass="70807">MIPHLRTLDESMDRARAREDLGFNADDLVVCSFGVLGQTKQNHRLLKAWLDSPLSRDPRAHLIFVGQNSEDEYGRSFAKSVAKSGSYNHIKITGWADAKMFQQYLAAADIGVQLRTLSRGETSGTVLDCMGKGLATIINRHGSMSDIDSAGVCMLPDEFKDEDLLEALTTLAGNVEYRQQLGAQAREIIRHNNNPAKCAKQYHEAIERYHCKSSIGLTGLVRKAALELKEGTDLISWAANLSANFAPTPRPKQLLVDVSDLVQGGDQCENHRVAQAILKEWLGNPPSGYQVQPVYGSKHGEGYWYARTFTLDFLDVPACLVFDEPVEVWEGDLFISLDSQPHVITSQRATLEDWRRRGVTVWFVIYDLFPLLTPEFFVSAGKDIYTQWFNTICQFDGVTCISRTVADDFSAYMARLDIERERPINVDWFHLGAGVSGTSASRGISSQAQWALDSMAIAPSFLMIGTIEPRKAHTQVLDTFEQLWAGGISVHLFIVGKEGEMVDQLTKRLSHHPELNKRLFWLDDISYEYLEETYSRASCLIAASYGEGFGLPLIEAAQYGLPILARDIPAFKEVAGDHAFYFKGESTDDLGEAVKQWLDLYAKNQHPASNDIPWLTWEESAQKLLSLIIPDIV</sequence>
<reference evidence="2" key="1">
    <citation type="submission" date="2012-09" db="EMBL/GenBank/DDBJ databases">
        <title>Genome Sequence of alkane-degrading Bacterium Alcanivorax balearicus MACL04.</title>
        <authorList>
            <person name="Lai Q."/>
            <person name="Shao Z."/>
        </authorList>
    </citation>
    <scope>NUCLEOTIDE SEQUENCE</scope>
    <source>
        <strain evidence="2">MACL04</strain>
    </source>
</reference>
<dbReference type="PANTHER" id="PTHR46401">
    <property type="entry name" value="GLYCOSYLTRANSFERASE WBBK-RELATED"/>
    <property type="match status" value="1"/>
</dbReference>
<protein>
    <submittedName>
        <fullName evidence="2">Group 1 glycosyl transferase</fullName>
    </submittedName>
</protein>
<dbReference type="InterPro" id="IPR001296">
    <property type="entry name" value="Glyco_trans_1"/>
</dbReference>
<dbReference type="CDD" id="cd03809">
    <property type="entry name" value="GT4_MtfB-like"/>
    <property type="match status" value="1"/>
</dbReference>
<keyword evidence="2" id="KW-0808">Transferase</keyword>
<organism evidence="2 3">
    <name type="scientific">Alloalcanivorax balearicus MACL04</name>
    <dbReference type="NCBI Taxonomy" id="1177182"/>
    <lineage>
        <taxon>Bacteria</taxon>
        <taxon>Pseudomonadati</taxon>
        <taxon>Pseudomonadota</taxon>
        <taxon>Gammaproteobacteria</taxon>
        <taxon>Oceanospirillales</taxon>
        <taxon>Alcanivoracaceae</taxon>
        <taxon>Alloalcanivorax</taxon>
    </lineage>
</organism>
<evidence type="ECO:0000259" key="1">
    <source>
        <dbReference type="Pfam" id="PF00534"/>
    </source>
</evidence>
<dbReference type="Gene3D" id="3.40.50.2000">
    <property type="entry name" value="Glycogen Phosphorylase B"/>
    <property type="match status" value="2"/>
</dbReference>
<feature type="domain" description="Glycosyl transferase family 1" evidence="1">
    <location>
        <begin position="14"/>
        <end position="187"/>
    </location>
</feature>
<dbReference type="SUPFAM" id="SSF53756">
    <property type="entry name" value="UDP-Glycosyltransferase/glycogen phosphorylase"/>
    <property type="match status" value="2"/>
</dbReference>
<evidence type="ECO:0000313" key="3">
    <source>
        <dbReference type="Proteomes" id="UP001064106"/>
    </source>
</evidence>
<dbReference type="GO" id="GO:0016740">
    <property type="term" value="F:transferase activity"/>
    <property type="evidence" value="ECO:0007669"/>
    <property type="project" value="UniProtKB-KW"/>
</dbReference>
<proteinExistence type="predicted"/>
<dbReference type="EMBL" id="ARXS01000016">
    <property type="protein sequence ID" value="MCU5783442.1"/>
    <property type="molecule type" value="Genomic_DNA"/>
</dbReference>